<organism evidence="12 13">
    <name type="scientific">Faecalicatena orotica</name>
    <dbReference type="NCBI Taxonomy" id="1544"/>
    <lineage>
        <taxon>Bacteria</taxon>
        <taxon>Bacillati</taxon>
        <taxon>Bacillota</taxon>
        <taxon>Clostridia</taxon>
        <taxon>Lachnospirales</taxon>
        <taxon>Lachnospiraceae</taxon>
        <taxon>Faecalicatena</taxon>
    </lineage>
</organism>
<dbReference type="AlphaFoldDB" id="A0A2Y9C6U1"/>
<dbReference type="InterPro" id="IPR039420">
    <property type="entry name" value="WalR-like"/>
</dbReference>
<evidence type="ECO:0000256" key="6">
    <source>
        <dbReference type="ARBA" id="ARBA00023163"/>
    </source>
</evidence>
<keyword evidence="13" id="KW-1185">Reference proteome</keyword>
<dbReference type="InterPro" id="IPR036388">
    <property type="entry name" value="WH-like_DNA-bd_sf"/>
</dbReference>
<protein>
    <recommendedName>
        <fullName evidence="1">Stage 0 sporulation protein A homolog</fullName>
    </recommendedName>
</protein>
<feature type="domain" description="OmpR/PhoB-type" evidence="11">
    <location>
        <begin position="132"/>
        <end position="228"/>
    </location>
</feature>
<dbReference type="Proteomes" id="UP000245845">
    <property type="component" value="Unassembled WGS sequence"/>
</dbReference>
<evidence type="ECO:0000256" key="3">
    <source>
        <dbReference type="ARBA" id="ARBA00023012"/>
    </source>
</evidence>
<evidence type="ECO:0000256" key="2">
    <source>
        <dbReference type="ARBA" id="ARBA00022553"/>
    </source>
</evidence>
<sequence length="230" mass="25825">MDDNGIVLLVEDDKEILRINRRILEKEGFTVLCAESLCEARQKLAGQSPDVLVLDIMLPDGSGLDFCREVQDFTVSPVLFLTALDENHEIVEGLAAGGSDYITKPYDMEQFVARVKSHLRLARMNQRAAEQAKTLVRGPLTLEMVSGRAYLNGTDLLFNAKEFALLRFLIQNEGTTFSKEALYEAVWNLPVIHDARVIKSHLSRVRVRLQGSGYTIETVRGVGYRFGHVK</sequence>
<evidence type="ECO:0000256" key="7">
    <source>
        <dbReference type="ARBA" id="ARBA00024867"/>
    </source>
</evidence>
<keyword evidence="5 9" id="KW-0238">DNA-binding</keyword>
<evidence type="ECO:0000259" key="10">
    <source>
        <dbReference type="PROSITE" id="PS50110"/>
    </source>
</evidence>
<evidence type="ECO:0000256" key="4">
    <source>
        <dbReference type="ARBA" id="ARBA00023015"/>
    </source>
</evidence>
<keyword evidence="3" id="KW-0902">Two-component regulatory system</keyword>
<dbReference type="OrthoDB" id="9790442at2"/>
<dbReference type="GO" id="GO:0005829">
    <property type="term" value="C:cytosol"/>
    <property type="evidence" value="ECO:0007669"/>
    <property type="project" value="TreeGrafter"/>
</dbReference>
<evidence type="ECO:0000313" key="12">
    <source>
        <dbReference type="EMBL" id="PWJ18364.1"/>
    </source>
</evidence>
<name>A0A2Y9C6U1_9FIRM</name>
<dbReference type="Gene3D" id="3.40.50.2300">
    <property type="match status" value="1"/>
</dbReference>
<evidence type="ECO:0000256" key="1">
    <source>
        <dbReference type="ARBA" id="ARBA00018672"/>
    </source>
</evidence>
<keyword evidence="6" id="KW-0804">Transcription</keyword>
<dbReference type="PROSITE" id="PS51755">
    <property type="entry name" value="OMPR_PHOB"/>
    <property type="match status" value="1"/>
</dbReference>
<comment type="function">
    <text evidence="7">May play the central regulatory role in sporulation. It may be an element of the effector pathway responsible for the activation of sporulation genes in response to nutritional stress. Spo0A may act in concert with spo0H (a sigma factor) to control the expression of some genes that are critical to the sporulation process.</text>
</comment>
<dbReference type="PANTHER" id="PTHR48111">
    <property type="entry name" value="REGULATOR OF RPOS"/>
    <property type="match status" value="1"/>
</dbReference>
<keyword evidence="4" id="KW-0805">Transcription regulation</keyword>
<dbReference type="RefSeq" id="WP_109733946.1">
    <property type="nucleotide sequence ID" value="NZ_BAAACK010000013.1"/>
</dbReference>
<reference evidence="12 13" key="1">
    <citation type="submission" date="2018-05" db="EMBL/GenBank/DDBJ databases">
        <title>The Hungate 1000. A catalogue of reference genomes from the rumen microbiome.</title>
        <authorList>
            <person name="Kelly W."/>
        </authorList>
    </citation>
    <scope>NUCLEOTIDE SEQUENCE [LARGE SCALE GENOMIC DNA]</scope>
    <source>
        <strain evidence="12 13">NLAE-zl-C242</strain>
    </source>
</reference>
<dbReference type="InterPro" id="IPR001789">
    <property type="entry name" value="Sig_transdc_resp-reg_receiver"/>
</dbReference>
<evidence type="ECO:0000313" key="13">
    <source>
        <dbReference type="Proteomes" id="UP000245845"/>
    </source>
</evidence>
<dbReference type="Gene3D" id="1.10.10.10">
    <property type="entry name" value="Winged helix-like DNA-binding domain superfamily/Winged helix DNA-binding domain"/>
    <property type="match status" value="1"/>
</dbReference>
<dbReference type="InterPro" id="IPR011006">
    <property type="entry name" value="CheY-like_superfamily"/>
</dbReference>
<dbReference type="CDD" id="cd00383">
    <property type="entry name" value="trans_reg_C"/>
    <property type="match status" value="1"/>
</dbReference>
<dbReference type="CDD" id="cd17574">
    <property type="entry name" value="REC_OmpR"/>
    <property type="match status" value="1"/>
</dbReference>
<proteinExistence type="predicted"/>
<evidence type="ECO:0000256" key="9">
    <source>
        <dbReference type="PROSITE-ProRule" id="PRU01091"/>
    </source>
</evidence>
<keyword evidence="2 8" id="KW-0597">Phosphoprotein</keyword>
<dbReference type="SMART" id="SM00448">
    <property type="entry name" value="REC"/>
    <property type="match status" value="1"/>
</dbReference>
<dbReference type="PANTHER" id="PTHR48111:SF1">
    <property type="entry name" value="TWO-COMPONENT RESPONSE REGULATOR ORR33"/>
    <property type="match status" value="1"/>
</dbReference>
<dbReference type="PROSITE" id="PS50110">
    <property type="entry name" value="RESPONSE_REGULATORY"/>
    <property type="match status" value="1"/>
</dbReference>
<dbReference type="GO" id="GO:0006355">
    <property type="term" value="P:regulation of DNA-templated transcription"/>
    <property type="evidence" value="ECO:0007669"/>
    <property type="project" value="InterPro"/>
</dbReference>
<dbReference type="GO" id="GO:0000156">
    <property type="term" value="F:phosphorelay response regulator activity"/>
    <property type="evidence" value="ECO:0007669"/>
    <property type="project" value="TreeGrafter"/>
</dbReference>
<dbReference type="Pfam" id="PF00486">
    <property type="entry name" value="Trans_reg_C"/>
    <property type="match status" value="1"/>
</dbReference>
<dbReference type="GO" id="GO:0000976">
    <property type="term" value="F:transcription cis-regulatory region binding"/>
    <property type="evidence" value="ECO:0007669"/>
    <property type="project" value="TreeGrafter"/>
</dbReference>
<dbReference type="SUPFAM" id="SSF46894">
    <property type="entry name" value="C-terminal effector domain of the bipartite response regulators"/>
    <property type="match status" value="1"/>
</dbReference>
<dbReference type="SUPFAM" id="SSF52172">
    <property type="entry name" value="CheY-like"/>
    <property type="match status" value="1"/>
</dbReference>
<accession>A0A2Y9C6U1</accession>
<dbReference type="SMART" id="SM00862">
    <property type="entry name" value="Trans_reg_C"/>
    <property type="match status" value="1"/>
</dbReference>
<evidence type="ECO:0000256" key="8">
    <source>
        <dbReference type="PROSITE-ProRule" id="PRU00169"/>
    </source>
</evidence>
<feature type="DNA-binding region" description="OmpR/PhoB-type" evidence="9">
    <location>
        <begin position="132"/>
        <end position="228"/>
    </location>
</feature>
<dbReference type="InterPro" id="IPR001867">
    <property type="entry name" value="OmpR/PhoB-type_DNA-bd"/>
</dbReference>
<evidence type="ECO:0000259" key="11">
    <source>
        <dbReference type="PROSITE" id="PS51755"/>
    </source>
</evidence>
<dbReference type="GO" id="GO:0032993">
    <property type="term" value="C:protein-DNA complex"/>
    <property type="evidence" value="ECO:0007669"/>
    <property type="project" value="TreeGrafter"/>
</dbReference>
<dbReference type="EMBL" id="QGDL01000025">
    <property type="protein sequence ID" value="PWJ18364.1"/>
    <property type="molecule type" value="Genomic_DNA"/>
</dbReference>
<dbReference type="Pfam" id="PF00072">
    <property type="entry name" value="Response_reg"/>
    <property type="match status" value="1"/>
</dbReference>
<dbReference type="InterPro" id="IPR016032">
    <property type="entry name" value="Sig_transdc_resp-reg_C-effctor"/>
</dbReference>
<comment type="caution">
    <text evidence="12">The sequence shown here is derived from an EMBL/GenBank/DDBJ whole genome shotgun (WGS) entry which is preliminary data.</text>
</comment>
<feature type="modified residue" description="4-aspartylphosphate" evidence="8">
    <location>
        <position position="55"/>
    </location>
</feature>
<feature type="domain" description="Response regulatory" evidence="10">
    <location>
        <begin position="6"/>
        <end position="119"/>
    </location>
</feature>
<gene>
    <name evidence="12" type="ORF">A8806_12519</name>
</gene>
<evidence type="ECO:0000256" key="5">
    <source>
        <dbReference type="ARBA" id="ARBA00023125"/>
    </source>
</evidence>